<evidence type="ECO:0000313" key="1">
    <source>
        <dbReference type="EMBL" id="CAG8504686.1"/>
    </source>
</evidence>
<accession>A0A9N8ZRF1</accession>
<dbReference type="InterPro" id="IPR011989">
    <property type="entry name" value="ARM-like"/>
</dbReference>
<keyword evidence="2" id="KW-1185">Reference proteome</keyword>
<evidence type="ECO:0000313" key="2">
    <source>
        <dbReference type="Proteomes" id="UP000789572"/>
    </source>
</evidence>
<organism evidence="1 2">
    <name type="scientific">Paraglomus occultum</name>
    <dbReference type="NCBI Taxonomy" id="144539"/>
    <lineage>
        <taxon>Eukaryota</taxon>
        <taxon>Fungi</taxon>
        <taxon>Fungi incertae sedis</taxon>
        <taxon>Mucoromycota</taxon>
        <taxon>Glomeromycotina</taxon>
        <taxon>Glomeromycetes</taxon>
        <taxon>Paraglomerales</taxon>
        <taxon>Paraglomeraceae</taxon>
        <taxon>Paraglomus</taxon>
    </lineage>
</organism>
<proteinExistence type="predicted"/>
<protein>
    <submittedName>
        <fullName evidence="1">10565_t:CDS:1</fullName>
    </submittedName>
</protein>
<gene>
    <name evidence="1" type="ORF">POCULU_LOCUS2756</name>
</gene>
<dbReference type="AlphaFoldDB" id="A0A9N8ZRF1"/>
<dbReference type="Gene3D" id="1.25.10.10">
    <property type="entry name" value="Leucine-rich Repeat Variant"/>
    <property type="match status" value="1"/>
</dbReference>
<reference evidence="1" key="1">
    <citation type="submission" date="2021-06" db="EMBL/GenBank/DDBJ databases">
        <authorList>
            <person name="Kallberg Y."/>
            <person name="Tangrot J."/>
            <person name="Rosling A."/>
        </authorList>
    </citation>
    <scope>NUCLEOTIDE SEQUENCE</scope>
    <source>
        <strain evidence="1">IA702</strain>
    </source>
</reference>
<dbReference type="OrthoDB" id="2016913at2759"/>
<dbReference type="Proteomes" id="UP000789572">
    <property type="component" value="Unassembled WGS sequence"/>
</dbReference>
<sequence>MEIDQIPPVEYVEQAIQQLYGNGNHREAQEYLHNLQKQPYAWDLAPQLLRSEACN</sequence>
<dbReference type="EMBL" id="CAJVPJ010000272">
    <property type="protein sequence ID" value="CAG8504686.1"/>
    <property type="molecule type" value="Genomic_DNA"/>
</dbReference>
<comment type="caution">
    <text evidence="1">The sequence shown here is derived from an EMBL/GenBank/DDBJ whole genome shotgun (WGS) entry which is preliminary data.</text>
</comment>
<name>A0A9N8ZRF1_9GLOM</name>